<evidence type="ECO:0000313" key="3">
    <source>
        <dbReference type="Proteomes" id="UP001235939"/>
    </source>
</evidence>
<evidence type="ECO:0000313" key="2">
    <source>
        <dbReference type="EMBL" id="UYV71731.1"/>
    </source>
</evidence>
<dbReference type="Proteomes" id="UP001235939">
    <property type="component" value="Chromosome 09"/>
</dbReference>
<accession>A0ABY6KUA2</accession>
<dbReference type="Pfam" id="PF18701">
    <property type="entry name" value="DUF5641"/>
    <property type="match status" value="1"/>
</dbReference>
<gene>
    <name evidence="2" type="ORF">LAZ67_9000147</name>
</gene>
<name>A0ABY6KUA2_9ARAC</name>
<proteinExistence type="predicted"/>
<protein>
    <recommendedName>
        <fullName evidence="1">DUF5641 domain-containing protein</fullName>
    </recommendedName>
</protein>
<sequence length="167" mass="19573">MFWPKGRIVELISAKDGIVRVAHVKTSTGILVRGIHPSLLKLKKVKELKLRKSLLKLEKVKDLKLRKILLKFEEIERAQVEKNPVEIEEREKAKVGKKAVMVEAEWKAWECPHKKKNEDTVCTKKVREQIKVELGAKDGEIEDFLLVYMMDEMDLMYNRRELAQMLH</sequence>
<reference evidence="2 3" key="1">
    <citation type="submission" date="2022-01" db="EMBL/GenBank/DDBJ databases">
        <title>A chromosomal length assembly of Cordylochernes scorpioides.</title>
        <authorList>
            <person name="Zeh D."/>
            <person name="Zeh J."/>
        </authorList>
    </citation>
    <scope>NUCLEOTIDE SEQUENCE [LARGE SCALE GENOMIC DNA]</scope>
    <source>
        <strain evidence="2">IN4F17</strain>
        <tissue evidence="2">Whole Body</tissue>
    </source>
</reference>
<keyword evidence="3" id="KW-1185">Reference proteome</keyword>
<dbReference type="InterPro" id="IPR040676">
    <property type="entry name" value="DUF5641"/>
</dbReference>
<feature type="domain" description="DUF5641" evidence="1">
    <location>
        <begin position="3"/>
        <end position="36"/>
    </location>
</feature>
<organism evidence="2 3">
    <name type="scientific">Cordylochernes scorpioides</name>
    <dbReference type="NCBI Taxonomy" id="51811"/>
    <lineage>
        <taxon>Eukaryota</taxon>
        <taxon>Metazoa</taxon>
        <taxon>Ecdysozoa</taxon>
        <taxon>Arthropoda</taxon>
        <taxon>Chelicerata</taxon>
        <taxon>Arachnida</taxon>
        <taxon>Pseudoscorpiones</taxon>
        <taxon>Cheliferoidea</taxon>
        <taxon>Chernetidae</taxon>
        <taxon>Cordylochernes</taxon>
    </lineage>
</organism>
<evidence type="ECO:0000259" key="1">
    <source>
        <dbReference type="Pfam" id="PF18701"/>
    </source>
</evidence>
<dbReference type="EMBL" id="CP092871">
    <property type="protein sequence ID" value="UYV71731.1"/>
    <property type="molecule type" value="Genomic_DNA"/>
</dbReference>